<evidence type="ECO:0000313" key="2">
    <source>
        <dbReference type="EMBL" id="PIC20454.1"/>
    </source>
</evidence>
<sequence>MSEEDRKLAERQRKSDEVAAEECYRQIQTTNDIDLSALFRRVFFETTMSSALPQEVKNVVLEDAAGPNGGAGPSSGANTSRGAQPNRGPQSTGGASSKGGMGPTEKAHTNGKVGPNGAGSRVGKGKHGKTSKLPQSHASQTKKSNATAGNNRKREFVPDGSSTDGQPPKFAFIATQDDIYGNQ</sequence>
<accession>A0A2G5SZA9</accession>
<dbReference type="AlphaFoldDB" id="A0A2G5SZA9"/>
<evidence type="ECO:0000313" key="3">
    <source>
        <dbReference type="Proteomes" id="UP000230233"/>
    </source>
</evidence>
<name>A0A2G5SZA9_9PELO</name>
<feature type="compositionally biased region" description="Polar residues" evidence="1">
    <location>
        <begin position="132"/>
        <end position="150"/>
    </location>
</feature>
<feature type="compositionally biased region" description="Polar residues" evidence="1">
    <location>
        <begin position="79"/>
        <end position="95"/>
    </location>
</feature>
<feature type="region of interest" description="Disordered" evidence="1">
    <location>
        <begin position="63"/>
        <end position="183"/>
    </location>
</feature>
<reference evidence="3" key="1">
    <citation type="submission" date="2017-10" db="EMBL/GenBank/DDBJ databases">
        <title>Rapid genome shrinkage in a self-fertile nematode reveals novel sperm competition proteins.</title>
        <authorList>
            <person name="Yin D."/>
            <person name="Schwarz E.M."/>
            <person name="Thomas C.G."/>
            <person name="Felde R.L."/>
            <person name="Korf I.F."/>
            <person name="Cutter A.D."/>
            <person name="Schartner C.M."/>
            <person name="Ralston E.J."/>
            <person name="Meyer B.J."/>
            <person name="Haag E.S."/>
        </authorList>
    </citation>
    <scope>NUCLEOTIDE SEQUENCE [LARGE SCALE GENOMIC DNA]</scope>
    <source>
        <strain evidence="3">JU1422</strain>
    </source>
</reference>
<feature type="compositionally biased region" description="Basic and acidic residues" evidence="1">
    <location>
        <begin position="1"/>
        <end position="17"/>
    </location>
</feature>
<feature type="region of interest" description="Disordered" evidence="1">
    <location>
        <begin position="1"/>
        <end position="20"/>
    </location>
</feature>
<dbReference type="EMBL" id="PDUG01000006">
    <property type="protein sequence ID" value="PIC20454.1"/>
    <property type="molecule type" value="Genomic_DNA"/>
</dbReference>
<dbReference type="Proteomes" id="UP000230233">
    <property type="component" value="Chromosome X"/>
</dbReference>
<keyword evidence="3" id="KW-1185">Reference proteome</keyword>
<protein>
    <submittedName>
        <fullName evidence="2">Uncharacterized protein</fullName>
    </submittedName>
</protein>
<comment type="caution">
    <text evidence="2">The sequence shown here is derived from an EMBL/GenBank/DDBJ whole genome shotgun (WGS) entry which is preliminary data.</text>
</comment>
<gene>
    <name evidence="2" type="primary">Cnig_chr_X.g25651</name>
    <name evidence="2" type="ORF">B9Z55_025651</name>
</gene>
<proteinExistence type="predicted"/>
<evidence type="ECO:0000256" key="1">
    <source>
        <dbReference type="SAM" id="MobiDB-lite"/>
    </source>
</evidence>
<organism evidence="2 3">
    <name type="scientific">Caenorhabditis nigoni</name>
    <dbReference type="NCBI Taxonomy" id="1611254"/>
    <lineage>
        <taxon>Eukaryota</taxon>
        <taxon>Metazoa</taxon>
        <taxon>Ecdysozoa</taxon>
        <taxon>Nematoda</taxon>
        <taxon>Chromadorea</taxon>
        <taxon>Rhabditida</taxon>
        <taxon>Rhabditina</taxon>
        <taxon>Rhabditomorpha</taxon>
        <taxon>Rhabditoidea</taxon>
        <taxon>Rhabditidae</taxon>
        <taxon>Peloderinae</taxon>
        <taxon>Caenorhabditis</taxon>
    </lineage>
</organism>
<dbReference type="OrthoDB" id="10363707at2759"/>